<evidence type="ECO:0000256" key="1">
    <source>
        <dbReference type="SAM" id="SignalP"/>
    </source>
</evidence>
<keyword evidence="3" id="KW-1185">Reference proteome</keyword>
<evidence type="ECO:0000313" key="2">
    <source>
        <dbReference type="EMBL" id="KZS89130.1"/>
    </source>
</evidence>
<gene>
    <name evidence="2" type="ORF">SISNIDRAFT_489560</name>
</gene>
<dbReference type="Proteomes" id="UP000076722">
    <property type="component" value="Unassembled WGS sequence"/>
</dbReference>
<protein>
    <recommendedName>
        <fullName evidence="4">CBM1 domain-containing protein</fullName>
    </recommendedName>
</protein>
<dbReference type="AlphaFoldDB" id="A0A164PXM6"/>
<evidence type="ECO:0008006" key="4">
    <source>
        <dbReference type="Google" id="ProtNLM"/>
    </source>
</evidence>
<name>A0A164PXM6_9AGAM</name>
<evidence type="ECO:0000313" key="3">
    <source>
        <dbReference type="Proteomes" id="UP000076722"/>
    </source>
</evidence>
<sequence>MFSVKSIALLLLACVAVASATPVATNVVDEEVGACYVPHKRDANANPVPCWAQLPRQPLCHPAIWQSRLIFVGLAVSTSYDETQPDAHLD</sequence>
<reference evidence="2 3" key="1">
    <citation type="journal article" date="2016" name="Mol. Biol. Evol.">
        <title>Comparative Genomics of Early-Diverging Mushroom-Forming Fungi Provides Insights into the Origins of Lignocellulose Decay Capabilities.</title>
        <authorList>
            <person name="Nagy L.G."/>
            <person name="Riley R."/>
            <person name="Tritt A."/>
            <person name="Adam C."/>
            <person name="Daum C."/>
            <person name="Floudas D."/>
            <person name="Sun H."/>
            <person name="Yadav J.S."/>
            <person name="Pangilinan J."/>
            <person name="Larsson K.H."/>
            <person name="Matsuura K."/>
            <person name="Barry K."/>
            <person name="Labutti K."/>
            <person name="Kuo R."/>
            <person name="Ohm R.A."/>
            <person name="Bhattacharya S.S."/>
            <person name="Shirouzu T."/>
            <person name="Yoshinaga Y."/>
            <person name="Martin F.M."/>
            <person name="Grigoriev I.V."/>
            <person name="Hibbett D.S."/>
        </authorList>
    </citation>
    <scope>NUCLEOTIDE SEQUENCE [LARGE SCALE GENOMIC DNA]</scope>
    <source>
        <strain evidence="2 3">HHB9708</strain>
    </source>
</reference>
<feature type="signal peptide" evidence="1">
    <location>
        <begin position="1"/>
        <end position="20"/>
    </location>
</feature>
<proteinExistence type="predicted"/>
<feature type="chain" id="PRO_5007852408" description="CBM1 domain-containing protein" evidence="1">
    <location>
        <begin position="21"/>
        <end position="90"/>
    </location>
</feature>
<organism evidence="2 3">
    <name type="scientific">Sistotremastrum niveocremeum HHB9708</name>
    <dbReference type="NCBI Taxonomy" id="1314777"/>
    <lineage>
        <taxon>Eukaryota</taxon>
        <taxon>Fungi</taxon>
        <taxon>Dikarya</taxon>
        <taxon>Basidiomycota</taxon>
        <taxon>Agaricomycotina</taxon>
        <taxon>Agaricomycetes</taxon>
        <taxon>Sistotremastrales</taxon>
        <taxon>Sistotremastraceae</taxon>
        <taxon>Sertulicium</taxon>
        <taxon>Sertulicium niveocremeum</taxon>
    </lineage>
</organism>
<keyword evidence="1" id="KW-0732">Signal</keyword>
<accession>A0A164PXM6</accession>
<dbReference type="EMBL" id="KV419430">
    <property type="protein sequence ID" value="KZS89130.1"/>
    <property type="molecule type" value="Genomic_DNA"/>
</dbReference>